<evidence type="ECO:0000256" key="1">
    <source>
        <dbReference type="ARBA" id="ARBA00004651"/>
    </source>
</evidence>
<dbReference type="OrthoDB" id="5778511at2"/>
<keyword evidence="10" id="KW-1185">Reference proteome</keyword>
<dbReference type="InterPro" id="IPR038078">
    <property type="entry name" value="PhoU-like_sf"/>
</dbReference>
<evidence type="ECO:0000256" key="3">
    <source>
        <dbReference type="ARBA" id="ARBA00022692"/>
    </source>
</evidence>
<dbReference type="Pfam" id="PF01895">
    <property type="entry name" value="PhoU"/>
    <property type="match status" value="1"/>
</dbReference>
<evidence type="ECO:0000313" key="10">
    <source>
        <dbReference type="Proteomes" id="UP000186308"/>
    </source>
</evidence>
<dbReference type="GO" id="GO:0044341">
    <property type="term" value="P:sodium-dependent phosphate transport"/>
    <property type="evidence" value="ECO:0007669"/>
    <property type="project" value="InterPro"/>
</dbReference>
<evidence type="ECO:0000256" key="7">
    <source>
        <dbReference type="SAM" id="Phobius"/>
    </source>
</evidence>
<dbReference type="Pfam" id="PF02690">
    <property type="entry name" value="Na_Pi_cotrans"/>
    <property type="match status" value="2"/>
</dbReference>
<evidence type="ECO:0000256" key="2">
    <source>
        <dbReference type="ARBA" id="ARBA00022475"/>
    </source>
</evidence>
<evidence type="ECO:0000256" key="4">
    <source>
        <dbReference type="ARBA" id="ARBA00022989"/>
    </source>
</evidence>
<evidence type="ECO:0000313" key="9">
    <source>
        <dbReference type="EMBL" id="SIR15967.1"/>
    </source>
</evidence>
<sequence>MILLTLLDLAGAVALLLWGIRMVQTGVQRAFGARLRGFLDTALRNRFSGFIAGLGVTAVLQSSTATGLMVTGFAADSLVGLVPALAVMLGANVGTTLIVQVLSFNVSAVAPILILAGVAMFRRMTQGPRDFGRVLIGLGLVLLALHQFLSLLSPYEHVAGLRVALRAITAYPVLDVLIAAGLTWAAHSSVAIVLLVMSFATRGAIPVEAALALVLGANLGTAINPLIEGPEGDDPANRRLPLGNVLNRALGVAIAVPLLPWIAREMSAIEPDPARAVADFHTLFNIGLALVFLPLLAPYAGLLRRLLPSRINAADPSRPRYLDASAVETPFVALGSAARESLRLADVLESMLIALRLLIEKGDRRQLAETKALDDVLDRLNGAIKTYVVGLDPAAMTEDDHRRAMEILRFATNMEHAGDVVDRNLLGLVSKKIKRGLAFSPQGEAELLGAIDRLLGNVRTAASLFVIDDARLARRLAAEKQEFRDIEASATEAHFQRLRAGRLDSTETSSLHLDMLRDLKRVNTHLVAAAAYPVLESKGELLPSRIRDRPDHAPSGVGPDLTPAGDGDDPPRLGP</sequence>
<dbReference type="NCBIfam" id="TIGR00704">
    <property type="entry name" value="NaPi_cotrn_rel"/>
    <property type="match status" value="1"/>
</dbReference>
<dbReference type="PANTHER" id="PTHR10010">
    <property type="entry name" value="SOLUTE CARRIER FAMILY 34 SODIUM PHOSPHATE , MEMBER 2-RELATED"/>
    <property type="match status" value="1"/>
</dbReference>
<evidence type="ECO:0000256" key="5">
    <source>
        <dbReference type="ARBA" id="ARBA00023136"/>
    </source>
</evidence>
<gene>
    <name evidence="9" type="ORF">SAMN05421828_11738</name>
</gene>
<feature type="transmembrane region" description="Helical" evidence="7">
    <location>
        <begin position="131"/>
        <end position="149"/>
    </location>
</feature>
<name>A0A8G2CM40_ACIRU</name>
<dbReference type="GO" id="GO:0005886">
    <property type="term" value="C:plasma membrane"/>
    <property type="evidence" value="ECO:0007669"/>
    <property type="project" value="UniProtKB-SubCell"/>
</dbReference>
<feature type="transmembrane region" description="Helical" evidence="7">
    <location>
        <begin position="169"/>
        <end position="196"/>
    </location>
</feature>
<dbReference type="Proteomes" id="UP000186308">
    <property type="component" value="Unassembled WGS sequence"/>
</dbReference>
<dbReference type="RefSeq" id="WP_051657392.1">
    <property type="nucleotide sequence ID" value="NZ_FTNE01000017.1"/>
</dbReference>
<dbReference type="AlphaFoldDB" id="A0A8G2CM40"/>
<dbReference type="InterPro" id="IPR026022">
    <property type="entry name" value="PhoU_dom"/>
</dbReference>
<feature type="domain" description="PhoU" evidence="8">
    <location>
        <begin position="343"/>
        <end position="419"/>
    </location>
</feature>
<organism evidence="9 10">
    <name type="scientific">Acidiphilium rubrum</name>
    <dbReference type="NCBI Taxonomy" id="526"/>
    <lineage>
        <taxon>Bacteria</taxon>
        <taxon>Pseudomonadati</taxon>
        <taxon>Pseudomonadota</taxon>
        <taxon>Alphaproteobacteria</taxon>
        <taxon>Acetobacterales</taxon>
        <taxon>Acidocellaceae</taxon>
        <taxon>Acidiphilium</taxon>
    </lineage>
</organism>
<dbReference type="EMBL" id="FTNE01000017">
    <property type="protein sequence ID" value="SIR15967.1"/>
    <property type="molecule type" value="Genomic_DNA"/>
</dbReference>
<evidence type="ECO:0000256" key="6">
    <source>
        <dbReference type="SAM" id="MobiDB-lite"/>
    </source>
</evidence>
<dbReference type="Gene3D" id="1.20.58.220">
    <property type="entry name" value="Phosphate transport system protein phou homolog 2, domain 2"/>
    <property type="match status" value="1"/>
</dbReference>
<dbReference type="GO" id="GO:0005436">
    <property type="term" value="F:sodium:phosphate symporter activity"/>
    <property type="evidence" value="ECO:0007669"/>
    <property type="project" value="InterPro"/>
</dbReference>
<feature type="transmembrane region" description="Helical" evidence="7">
    <location>
        <begin position="97"/>
        <end position="119"/>
    </location>
</feature>
<comment type="caution">
    <text evidence="9">The sequence shown here is derived from an EMBL/GenBank/DDBJ whole genome shotgun (WGS) entry which is preliminary data.</text>
</comment>
<accession>A0A8G2CM40</accession>
<feature type="region of interest" description="Disordered" evidence="6">
    <location>
        <begin position="541"/>
        <end position="575"/>
    </location>
</feature>
<dbReference type="InterPro" id="IPR004633">
    <property type="entry name" value="NaPi_cotrn-rel/YqeW-like"/>
</dbReference>
<dbReference type="PANTHER" id="PTHR10010:SF46">
    <property type="entry name" value="SODIUM-DEPENDENT PHOSPHATE TRANSPORT PROTEIN 2B"/>
    <property type="match status" value="1"/>
</dbReference>
<reference evidence="9 10" key="1">
    <citation type="submission" date="2017-01" db="EMBL/GenBank/DDBJ databases">
        <authorList>
            <person name="Varghese N."/>
            <person name="Submissions S."/>
        </authorList>
    </citation>
    <scope>NUCLEOTIDE SEQUENCE [LARGE SCALE GENOMIC DNA]</scope>
    <source>
        <strain evidence="9 10">ATCC 35905</strain>
    </source>
</reference>
<keyword evidence="5 7" id="KW-0472">Membrane</keyword>
<comment type="subcellular location">
    <subcellularLocation>
        <location evidence="1">Cell membrane</location>
        <topology evidence="1">Multi-pass membrane protein</topology>
    </subcellularLocation>
</comment>
<feature type="transmembrane region" description="Helical" evidence="7">
    <location>
        <begin position="283"/>
        <end position="302"/>
    </location>
</feature>
<protein>
    <submittedName>
        <fullName evidence="9">Phosphate:Na+ symporter</fullName>
    </submittedName>
</protein>
<keyword evidence="2" id="KW-1003">Cell membrane</keyword>
<dbReference type="NCBIfam" id="NF037997">
    <property type="entry name" value="Na_Pi_symport"/>
    <property type="match status" value="1"/>
</dbReference>
<proteinExistence type="predicted"/>
<evidence type="ECO:0000259" key="8">
    <source>
        <dbReference type="Pfam" id="PF01895"/>
    </source>
</evidence>
<dbReference type="InterPro" id="IPR003841">
    <property type="entry name" value="Na/Pi_transpt"/>
</dbReference>
<feature type="transmembrane region" description="Helical" evidence="7">
    <location>
        <begin position="42"/>
        <end position="60"/>
    </location>
</feature>
<dbReference type="SUPFAM" id="SSF109755">
    <property type="entry name" value="PhoU-like"/>
    <property type="match status" value="1"/>
</dbReference>
<keyword evidence="3 7" id="KW-0812">Transmembrane</keyword>
<keyword evidence="4 7" id="KW-1133">Transmembrane helix</keyword>